<organism evidence="3">
    <name type="scientific">viral metagenome</name>
    <dbReference type="NCBI Taxonomy" id="1070528"/>
    <lineage>
        <taxon>unclassified sequences</taxon>
        <taxon>metagenomes</taxon>
        <taxon>organismal metagenomes</taxon>
    </lineage>
</organism>
<feature type="coiled-coil region" evidence="1">
    <location>
        <begin position="149"/>
        <end position="176"/>
    </location>
</feature>
<keyword evidence="1" id="KW-0175">Coiled coil</keyword>
<evidence type="ECO:0000256" key="2">
    <source>
        <dbReference type="SAM" id="MobiDB-lite"/>
    </source>
</evidence>
<feature type="compositionally biased region" description="Basic and acidic residues" evidence="2">
    <location>
        <begin position="1"/>
        <end position="33"/>
    </location>
</feature>
<reference evidence="3" key="1">
    <citation type="journal article" date="2020" name="Nature">
        <title>Giant virus diversity and host interactions through global metagenomics.</title>
        <authorList>
            <person name="Schulz F."/>
            <person name="Roux S."/>
            <person name="Paez-Espino D."/>
            <person name="Jungbluth S."/>
            <person name="Walsh D.A."/>
            <person name="Denef V.J."/>
            <person name="McMahon K.D."/>
            <person name="Konstantinidis K.T."/>
            <person name="Eloe-Fadrosh E.A."/>
            <person name="Kyrpides N.C."/>
            <person name="Woyke T."/>
        </authorList>
    </citation>
    <scope>NUCLEOTIDE SEQUENCE</scope>
    <source>
        <strain evidence="3">GVMAG-M-3300001348-25</strain>
    </source>
</reference>
<name>A0A6C0EFW5_9ZZZZ</name>
<proteinExistence type="predicted"/>
<feature type="compositionally biased region" description="Acidic residues" evidence="2">
    <location>
        <begin position="218"/>
        <end position="231"/>
    </location>
</feature>
<protein>
    <submittedName>
        <fullName evidence="3">Uncharacterized protein</fullName>
    </submittedName>
</protein>
<evidence type="ECO:0000313" key="3">
    <source>
        <dbReference type="EMBL" id="QHT28066.1"/>
    </source>
</evidence>
<feature type="region of interest" description="Disordered" evidence="2">
    <location>
        <begin position="1"/>
        <end position="90"/>
    </location>
</feature>
<dbReference type="AlphaFoldDB" id="A0A6C0EFW5"/>
<sequence>MWERGLKFDKHSTKIKKCVDEEQNYPRRNREPEQNYPRRNREPEQNYLRPVRLTRKDKFIKPPNLINNNDEFPGLNEVKEQNEEKTDEPTNFYAEMCKKTSEEDIQRKNEDFQPGCIGFKYDKKTHETTYTRDGIEYYPMEKYREECKVDEEKRSMERFQHSLKELERRYEEESQLHYELYGELDGYAIAKIERAEYEEYAKQFEIDETEEQQNHSDYEEDYYDSDMSAEN</sequence>
<feature type="compositionally biased region" description="Basic and acidic residues" evidence="2">
    <location>
        <begin position="77"/>
        <end position="88"/>
    </location>
</feature>
<dbReference type="EMBL" id="MN738851">
    <property type="protein sequence ID" value="QHT28066.1"/>
    <property type="molecule type" value="Genomic_DNA"/>
</dbReference>
<feature type="region of interest" description="Disordered" evidence="2">
    <location>
        <begin position="205"/>
        <end position="231"/>
    </location>
</feature>
<evidence type="ECO:0000256" key="1">
    <source>
        <dbReference type="SAM" id="Coils"/>
    </source>
</evidence>
<accession>A0A6C0EFW5</accession>